<sequence length="960" mass="101398">MPPRQDYDKIVKLACKPKNAPPKAKYLDALIAATFDDNALNDITRALSMRLRDNNPVVVFKALITLHQMMRSGASEQLLGHLARSDTLRLRNVRDMGDGAGYHPPSNLSPYAYYLDSRIRAFRDLRHDLVYLQTESNRRSTGLGANSKARRLRHLPVDQGLLREVKQVQRILDALIRCTFYDDDLRDENTVLAFRMLIKDLLVLFQAGNEGVCNILEHYFEMSKVDATDSFDIYKSFIKQTDKIVEYLAVARRLNNIVNVPVPNLKHAPTSLVKALDEYLNDPNFEENRLEYKKSLGVVEARPGDKSSAGGKRGDKKGDKKAESSKSAPTTAPPAPVANAQAKIQDFLESIENEQAHSPTSPVAGSSSINSVNMGGMGMGMGMGQFGQMPMGQMGPMGSMSTIGSMGGQMPMQMQMTGMANPFRQSTMFPQQTGFMAPQMTGFPNSQGFMQQPQQQGSFLQPQTTGFLQPSLSGSGNPMFQAQRQSTFPLASTSQPFGQMAGDGKQSSLLAQPNQNNPFPSSLQPQQTGFLQPQTTGSNPFRHSTMPQATGMASNAMMGMGGSGMVGMGGMGGMGMSHAGGMGGMGMSGAFSQPATPFGQPNLTGDNRPSSTPNVLSSAVRTDSPKPLTAQKTGSNNPFAPPGGISQPAPPMPHQPNMNEMAHQRFQAQFAAAGGLNPQQQMAQQQAQPQQQPNNDPWNFDPLSSSSSAAAKPSSAMGDIASAFAMDKQPGQDDFFSQFNSLSVMDSNANVNSGSGGFLQPQRTGVGGSAVKPFKPTSSFGAQLEQSLPPIPEPGGVTSPGANGIGNQATGFPFNSGAGPSSPGTGGATLSAQATGFPFSAGLSTLSTGFPSGLGAQSPGSAQSPTAGVPAQSTGFPFGGLHAQPTGFQPTSSFGQQLAAQHTQNPGPQLQRQNTGSNPFRGVGGPGVPGSGPFGAGSPFAGQNMFGAGQQQQQQQASLF</sequence>
<feature type="region of interest" description="Disordered" evidence="3">
    <location>
        <begin position="850"/>
        <end position="960"/>
    </location>
</feature>
<feature type="region of interest" description="Disordered" evidence="3">
    <location>
        <begin position="791"/>
        <end position="830"/>
    </location>
</feature>
<dbReference type="Gene3D" id="1.25.40.90">
    <property type="match status" value="1"/>
</dbReference>
<dbReference type="SUPFAM" id="SSF89009">
    <property type="entry name" value="GAT-like domain"/>
    <property type="match status" value="1"/>
</dbReference>
<keyword evidence="2" id="KW-0963">Cytoplasm</keyword>
<dbReference type="Pfam" id="PF07651">
    <property type="entry name" value="ANTH"/>
    <property type="match status" value="1"/>
</dbReference>
<name>A0AA48L5D7_9TREE</name>
<dbReference type="GO" id="GO:0005545">
    <property type="term" value="F:1-phosphatidylinositol binding"/>
    <property type="evidence" value="ECO:0007669"/>
    <property type="project" value="InterPro"/>
</dbReference>
<dbReference type="KEGG" id="ccac:CcaHIS019_0410750"/>
<feature type="compositionally biased region" description="Polar residues" evidence="3">
    <location>
        <begin position="858"/>
        <end position="875"/>
    </location>
</feature>
<feature type="compositionally biased region" description="Polar residues" evidence="3">
    <location>
        <begin position="591"/>
        <end position="621"/>
    </location>
</feature>
<dbReference type="GO" id="GO:0000149">
    <property type="term" value="F:SNARE binding"/>
    <property type="evidence" value="ECO:0007669"/>
    <property type="project" value="TreeGrafter"/>
</dbReference>
<dbReference type="InterPro" id="IPR008942">
    <property type="entry name" value="ENTH_VHS"/>
</dbReference>
<dbReference type="SUPFAM" id="SSF48464">
    <property type="entry name" value="ENTH/VHS domain"/>
    <property type="match status" value="1"/>
</dbReference>
<comment type="subcellular location">
    <subcellularLocation>
        <location evidence="1">Cytoplasm</location>
    </subcellularLocation>
</comment>
<proteinExistence type="predicted"/>
<dbReference type="Proteomes" id="UP001233271">
    <property type="component" value="Chromosome 4"/>
</dbReference>
<accession>A0AA48L5D7</accession>
<dbReference type="InterPro" id="IPR014712">
    <property type="entry name" value="ANTH_dom_sf"/>
</dbReference>
<dbReference type="GO" id="GO:0006900">
    <property type="term" value="P:vesicle budding from membrane"/>
    <property type="evidence" value="ECO:0007669"/>
    <property type="project" value="TreeGrafter"/>
</dbReference>
<keyword evidence="6" id="KW-1185">Reference proteome</keyword>
<feature type="region of interest" description="Disordered" evidence="3">
    <location>
        <begin position="587"/>
        <end position="658"/>
    </location>
</feature>
<dbReference type="PANTHER" id="PTHR22951:SF5">
    <property type="entry name" value="PHOSPHATIDYLINOSITOL-BINDING CLATHRIN ASSEMBLY PROTEIN LAP"/>
    <property type="match status" value="1"/>
</dbReference>
<dbReference type="SMART" id="SM00273">
    <property type="entry name" value="ENTH"/>
    <property type="match status" value="1"/>
</dbReference>
<reference evidence="5" key="1">
    <citation type="journal article" date="2023" name="BMC Genomics">
        <title>Chromosome-level genome assemblies of Cutaneotrichosporon spp. (Trichosporonales, Basidiomycota) reveal imbalanced evolution between nucleotide sequences and chromosome synteny.</title>
        <authorList>
            <person name="Kobayashi Y."/>
            <person name="Kayamori A."/>
            <person name="Aoki K."/>
            <person name="Shiwa Y."/>
            <person name="Matsutani M."/>
            <person name="Fujita N."/>
            <person name="Sugita T."/>
            <person name="Iwasaki W."/>
            <person name="Tanaka N."/>
            <person name="Takashima M."/>
        </authorList>
    </citation>
    <scope>NUCLEOTIDE SEQUENCE</scope>
    <source>
        <strain evidence="5">HIS019</strain>
    </source>
</reference>
<evidence type="ECO:0000256" key="3">
    <source>
        <dbReference type="SAM" id="MobiDB-lite"/>
    </source>
</evidence>
<dbReference type="InterPro" id="IPR045192">
    <property type="entry name" value="AP180-like"/>
</dbReference>
<evidence type="ECO:0000256" key="2">
    <source>
        <dbReference type="ARBA" id="ARBA00022490"/>
    </source>
</evidence>
<evidence type="ECO:0000256" key="1">
    <source>
        <dbReference type="ARBA" id="ARBA00004496"/>
    </source>
</evidence>
<dbReference type="AlphaFoldDB" id="A0AA48L5D7"/>
<dbReference type="GeneID" id="85496125"/>
<feature type="compositionally biased region" description="Low complexity" evidence="3">
    <location>
        <begin position="675"/>
        <end position="695"/>
    </location>
</feature>
<dbReference type="GO" id="GO:0072583">
    <property type="term" value="P:clathrin-dependent endocytosis"/>
    <property type="evidence" value="ECO:0007669"/>
    <property type="project" value="InterPro"/>
</dbReference>
<feature type="compositionally biased region" description="Gly residues" evidence="3">
    <location>
        <begin position="922"/>
        <end position="935"/>
    </location>
</feature>
<feature type="compositionally biased region" description="Polar residues" evidence="3">
    <location>
        <begin position="886"/>
        <end position="918"/>
    </location>
</feature>
<protein>
    <recommendedName>
        <fullName evidence="4">ENTH domain-containing protein</fullName>
    </recommendedName>
</protein>
<dbReference type="PANTHER" id="PTHR22951">
    <property type="entry name" value="CLATHRIN ASSEMBLY PROTEIN"/>
    <property type="match status" value="1"/>
</dbReference>
<feature type="compositionally biased region" description="Basic and acidic residues" evidence="3">
    <location>
        <begin position="312"/>
        <end position="324"/>
    </location>
</feature>
<dbReference type="GO" id="GO:0005546">
    <property type="term" value="F:phosphatidylinositol-4,5-bisphosphate binding"/>
    <property type="evidence" value="ECO:0007669"/>
    <property type="project" value="TreeGrafter"/>
</dbReference>
<feature type="domain" description="ENTH" evidence="4">
    <location>
        <begin position="1"/>
        <end position="129"/>
    </location>
</feature>
<gene>
    <name evidence="5" type="ORF">CcaverHIS019_0410750</name>
</gene>
<dbReference type="EMBL" id="AP028215">
    <property type="protein sequence ID" value="BEI92255.1"/>
    <property type="molecule type" value="Genomic_DNA"/>
</dbReference>
<feature type="compositionally biased region" description="Low complexity" evidence="3">
    <location>
        <begin position="950"/>
        <end position="960"/>
    </location>
</feature>
<evidence type="ECO:0000313" key="6">
    <source>
        <dbReference type="Proteomes" id="UP001233271"/>
    </source>
</evidence>
<dbReference type="GO" id="GO:0030136">
    <property type="term" value="C:clathrin-coated vesicle"/>
    <property type="evidence" value="ECO:0007669"/>
    <property type="project" value="InterPro"/>
</dbReference>
<dbReference type="InterPro" id="IPR013809">
    <property type="entry name" value="ENTH"/>
</dbReference>
<feature type="region of interest" description="Disordered" evidence="3">
    <location>
        <begin position="492"/>
        <end position="541"/>
    </location>
</feature>
<dbReference type="GO" id="GO:0032050">
    <property type="term" value="F:clathrin heavy chain binding"/>
    <property type="evidence" value="ECO:0007669"/>
    <property type="project" value="TreeGrafter"/>
</dbReference>
<feature type="compositionally biased region" description="Low complexity" evidence="3">
    <location>
        <begin position="704"/>
        <end position="714"/>
    </location>
</feature>
<dbReference type="GO" id="GO:0005905">
    <property type="term" value="C:clathrin-coated pit"/>
    <property type="evidence" value="ECO:0007669"/>
    <property type="project" value="TreeGrafter"/>
</dbReference>
<evidence type="ECO:0000313" key="5">
    <source>
        <dbReference type="EMBL" id="BEI92255.1"/>
    </source>
</evidence>
<organism evidence="5 6">
    <name type="scientific">Cutaneotrichosporon cavernicola</name>
    <dbReference type="NCBI Taxonomy" id="279322"/>
    <lineage>
        <taxon>Eukaryota</taxon>
        <taxon>Fungi</taxon>
        <taxon>Dikarya</taxon>
        <taxon>Basidiomycota</taxon>
        <taxon>Agaricomycotina</taxon>
        <taxon>Tremellomycetes</taxon>
        <taxon>Trichosporonales</taxon>
        <taxon>Trichosporonaceae</taxon>
        <taxon>Cutaneotrichosporon</taxon>
    </lineage>
</organism>
<dbReference type="CDD" id="cd16988">
    <property type="entry name" value="ANTH_N_YAP180"/>
    <property type="match status" value="1"/>
</dbReference>
<dbReference type="PROSITE" id="PS50942">
    <property type="entry name" value="ENTH"/>
    <property type="match status" value="1"/>
</dbReference>
<feature type="region of interest" description="Disordered" evidence="3">
    <location>
        <begin position="301"/>
        <end position="338"/>
    </location>
</feature>
<dbReference type="GO" id="GO:0048268">
    <property type="term" value="P:clathrin coat assembly"/>
    <property type="evidence" value="ECO:0007669"/>
    <property type="project" value="InterPro"/>
</dbReference>
<feature type="compositionally biased region" description="Polar residues" evidence="3">
    <location>
        <begin position="505"/>
        <end position="541"/>
    </location>
</feature>
<feature type="region of interest" description="Disordered" evidence="3">
    <location>
        <begin position="675"/>
        <end position="714"/>
    </location>
</feature>
<evidence type="ECO:0000259" key="4">
    <source>
        <dbReference type="PROSITE" id="PS50942"/>
    </source>
</evidence>
<dbReference type="RefSeq" id="XP_060457520.1">
    <property type="nucleotide sequence ID" value="XM_060600980.1"/>
</dbReference>
<dbReference type="FunFam" id="1.20.58.150:FF:000004">
    <property type="entry name" value="ENTH domain protein"/>
    <property type="match status" value="1"/>
</dbReference>
<dbReference type="InterPro" id="IPR011417">
    <property type="entry name" value="ANTH_dom"/>
</dbReference>
<dbReference type="Gene3D" id="1.20.58.150">
    <property type="entry name" value="ANTH domain"/>
    <property type="match status" value="1"/>
</dbReference>